<feature type="transmembrane region" description="Helical" evidence="7">
    <location>
        <begin position="110"/>
        <end position="132"/>
    </location>
</feature>
<feature type="transmembrane region" description="Helical" evidence="7">
    <location>
        <begin position="301"/>
        <end position="319"/>
    </location>
</feature>
<proteinExistence type="predicted"/>
<feature type="transmembrane region" description="Helical" evidence="7">
    <location>
        <begin position="339"/>
        <end position="364"/>
    </location>
</feature>
<protein>
    <submittedName>
        <fullName evidence="8">MFS transporter</fullName>
    </submittedName>
</protein>
<feature type="transmembrane region" description="Helical" evidence="7">
    <location>
        <begin position="264"/>
        <end position="289"/>
    </location>
</feature>
<dbReference type="SUPFAM" id="SSF103473">
    <property type="entry name" value="MFS general substrate transporter"/>
    <property type="match status" value="1"/>
</dbReference>
<feature type="transmembrane region" description="Helical" evidence="7">
    <location>
        <begin position="231"/>
        <end position="252"/>
    </location>
</feature>
<feature type="transmembrane region" description="Helical" evidence="7">
    <location>
        <begin position="50"/>
        <end position="71"/>
    </location>
</feature>
<dbReference type="EMBL" id="JAAVJH010000001">
    <property type="protein sequence ID" value="NJR77284.1"/>
    <property type="molecule type" value="Genomic_DNA"/>
</dbReference>
<dbReference type="Gene3D" id="1.20.1250.20">
    <property type="entry name" value="MFS general substrate transporter like domains"/>
    <property type="match status" value="1"/>
</dbReference>
<keyword evidence="9" id="KW-1185">Reference proteome</keyword>
<evidence type="ECO:0000256" key="5">
    <source>
        <dbReference type="ARBA" id="ARBA00022989"/>
    </source>
</evidence>
<dbReference type="RefSeq" id="WP_168132774.1">
    <property type="nucleotide sequence ID" value="NZ_JAAVJH010000001.1"/>
</dbReference>
<evidence type="ECO:0000313" key="9">
    <source>
        <dbReference type="Proteomes" id="UP000732399"/>
    </source>
</evidence>
<feature type="transmembrane region" description="Helical" evidence="7">
    <location>
        <begin position="404"/>
        <end position="423"/>
    </location>
</feature>
<comment type="subcellular location">
    <subcellularLocation>
        <location evidence="1">Cell membrane</location>
        <topology evidence="1">Multi-pass membrane protein</topology>
    </subcellularLocation>
</comment>
<reference evidence="8 9" key="1">
    <citation type="submission" date="2020-03" db="EMBL/GenBank/DDBJ databases">
        <authorList>
            <person name="Wang L."/>
            <person name="He N."/>
            <person name="Li Y."/>
            <person name="Fang Y."/>
            <person name="Zhang F."/>
        </authorList>
    </citation>
    <scope>NUCLEOTIDE SEQUENCE [LARGE SCALE GENOMIC DNA]</scope>
    <source>
        <strain evidence="8 9">36D10-4-7</strain>
    </source>
</reference>
<feature type="transmembrane region" description="Helical" evidence="7">
    <location>
        <begin position="179"/>
        <end position="199"/>
    </location>
</feature>
<accession>A0ABX1CGZ8</accession>
<evidence type="ECO:0000256" key="7">
    <source>
        <dbReference type="SAM" id="Phobius"/>
    </source>
</evidence>
<dbReference type="Proteomes" id="UP000732399">
    <property type="component" value="Unassembled WGS sequence"/>
</dbReference>
<evidence type="ECO:0000256" key="3">
    <source>
        <dbReference type="ARBA" id="ARBA00022475"/>
    </source>
</evidence>
<evidence type="ECO:0000256" key="4">
    <source>
        <dbReference type="ARBA" id="ARBA00022692"/>
    </source>
</evidence>
<dbReference type="Pfam" id="PF07690">
    <property type="entry name" value="MFS_1"/>
    <property type="match status" value="1"/>
</dbReference>
<dbReference type="InterPro" id="IPR036259">
    <property type="entry name" value="MFS_trans_sf"/>
</dbReference>
<organism evidence="8 9">
    <name type="scientific">Sphingomonas corticis</name>
    <dbReference type="NCBI Taxonomy" id="2722791"/>
    <lineage>
        <taxon>Bacteria</taxon>
        <taxon>Pseudomonadati</taxon>
        <taxon>Pseudomonadota</taxon>
        <taxon>Alphaproteobacteria</taxon>
        <taxon>Sphingomonadales</taxon>
        <taxon>Sphingomonadaceae</taxon>
        <taxon>Sphingomonas</taxon>
    </lineage>
</organism>
<evidence type="ECO:0000256" key="1">
    <source>
        <dbReference type="ARBA" id="ARBA00004651"/>
    </source>
</evidence>
<keyword evidence="4 7" id="KW-0812">Transmembrane</keyword>
<dbReference type="InterPro" id="IPR011701">
    <property type="entry name" value="MFS"/>
</dbReference>
<evidence type="ECO:0000313" key="8">
    <source>
        <dbReference type="EMBL" id="NJR77284.1"/>
    </source>
</evidence>
<sequence length="431" mass="45134">MINALGLLKRRRFLPLFTTQFLGAFNDNLFKTAMVLFATYEIFADEAQESFFNALTAGLFILPFFLLSALAGQLADTVDKTRIIRIVKTVEILIMAVGAAGLVLARTGQVTLPLALMLLAIVGLGVHSTFFGPIKYAILPQHLGEDDVLGGTGLVEAGTYLSILLGTIVAGFVYHSTAIVAVLTLGVAVLGWATARAVPPAPRLGPPLKIDLNPFRASWKLVAGTMHIPRLFLAICAISFFWTIGSVLIIVFPPLVKNVLTADASVASLVLAVFSVGVAIGSVVINLLLKGHISARFSPASVIAMGATVLGFYAVIQGWTPAPAGRLYDIAGFLTQPIAPLVLGALLGVAIFGGMFVVPLYAFLTTTVPKDQTARTVAANNVVNAGAMTLGSIVVAALSGAGVTAQQLLLAVVAMCGVSAWIAQKLHRACD</sequence>
<keyword evidence="5 7" id="KW-1133">Transmembrane helix</keyword>
<dbReference type="PANTHER" id="PTHR43266">
    <property type="entry name" value="MACROLIDE-EFFLUX PROTEIN"/>
    <property type="match status" value="1"/>
</dbReference>
<comment type="caution">
    <text evidence="8">The sequence shown here is derived from an EMBL/GenBank/DDBJ whole genome shotgun (WGS) entry which is preliminary data.</text>
</comment>
<feature type="transmembrane region" description="Helical" evidence="7">
    <location>
        <begin position="83"/>
        <end position="104"/>
    </location>
</feature>
<evidence type="ECO:0000256" key="6">
    <source>
        <dbReference type="ARBA" id="ARBA00023136"/>
    </source>
</evidence>
<feature type="transmembrane region" description="Helical" evidence="7">
    <location>
        <begin position="376"/>
        <end position="398"/>
    </location>
</feature>
<dbReference type="CDD" id="cd06173">
    <property type="entry name" value="MFS_MefA_like"/>
    <property type="match status" value="1"/>
</dbReference>
<name>A0ABX1CGZ8_9SPHN</name>
<dbReference type="PANTHER" id="PTHR43266:SF2">
    <property type="entry name" value="MAJOR FACILITATOR SUPERFAMILY (MFS) PROFILE DOMAIN-CONTAINING PROTEIN"/>
    <property type="match status" value="1"/>
</dbReference>
<gene>
    <name evidence="8" type="ORF">HBH26_01490</name>
</gene>
<keyword evidence="6 7" id="KW-0472">Membrane</keyword>
<keyword evidence="3" id="KW-1003">Cell membrane</keyword>
<evidence type="ECO:0000256" key="2">
    <source>
        <dbReference type="ARBA" id="ARBA00022448"/>
    </source>
</evidence>
<keyword evidence="2" id="KW-0813">Transport</keyword>